<dbReference type="AlphaFoldDB" id="A0A7R9BG29"/>
<gene>
    <name evidence="4" type="ORF">NMOB1V02_LOCUS1242</name>
</gene>
<dbReference type="EMBL" id="CAJPEX010000121">
    <property type="protein sequence ID" value="CAG0913502.1"/>
    <property type="molecule type" value="Genomic_DNA"/>
</dbReference>
<evidence type="ECO:0000256" key="2">
    <source>
        <dbReference type="SAM" id="Phobius"/>
    </source>
</evidence>
<evidence type="ECO:0000256" key="3">
    <source>
        <dbReference type="SAM" id="SignalP"/>
    </source>
</evidence>
<dbReference type="EMBL" id="OA882158">
    <property type="protein sequence ID" value="CAD7273350.1"/>
    <property type="molecule type" value="Genomic_DNA"/>
</dbReference>
<keyword evidence="3" id="KW-0732">Signal</keyword>
<protein>
    <submittedName>
        <fullName evidence="4">Uncharacterized protein</fullName>
    </submittedName>
</protein>
<feature type="compositionally biased region" description="Low complexity" evidence="1">
    <location>
        <begin position="145"/>
        <end position="165"/>
    </location>
</feature>
<proteinExistence type="predicted"/>
<dbReference type="Proteomes" id="UP000678499">
    <property type="component" value="Unassembled WGS sequence"/>
</dbReference>
<evidence type="ECO:0000256" key="1">
    <source>
        <dbReference type="SAM" id="MobiDB-lite"/>
    </source>
</evidence>
<keyword evidence="5" id="KW-1185">Reference proteome</keyword>
<accession>A0A7R9BG29</accession>
<evidence type="ECO:0000313" key="4">
    <source>
        <dbReference type="EMBL" id="CAD7273350.1"/>
    </source>
</evidence>
<keyword evidence="2" id="KW-0812">Transmembrane</keyword>
<keyword evidence="2" id="KW-0472">Membrane</keyword>
<reference evidence="4" key="1">
    <citation type="submission" date="2020-11" db="EMBL/GenBank/DDBJ databases">
        <authorList>
            <person name="Tran Van P."/>
        </authorList>
    </citation>
    <scope>NUCLEOTIDE SEQUENCE</scope>
</reference>
<name>A0A7R9BG29_9CRUS</name>
<feature type="compositionally biased region" description="Low complexity" evidence="1">
    <location>
        <begin position="172"/>
        <end position="244"/>
    </location>
</feature>
<feature type="chain" id="PRO_5036210019" evidence="3">
    <location>
        <begin position="26"/>
        <end position="564"/>
    </location>
</feature>
<feature type="region of interest" description="Disordered" evidence="1">
    <location>
        <begin position="50"/>
        <end position="244"/>
    </location>
</feature>
<feature type="signal peptide" evidence="3">
    <location>
        <begin position="1"/>
        <end position="25"/>
    </location>
</feature>
<sequence length="564" mass="57742">MSRRRQASNALALFMLAAASGDTESTLVMSTSTNTMVPTSTISFETTSGTVAGSSVTDQTTGSVSTTKETTLSSGSVSLTETTAPSTSTTSSGSKAAPDSTTTATTTTVLGSTAIGGTSTPTGSTTASGGTTVSSGSTTTGGGTTLPSGATATGAGGTTLPSGSTSTGGGTTLKSGSTAIGITTTASGTTISGGTTTLSGSSTTTKSGSSTSGGTTTPLNTVSTTGGSTVTSGSTTTGSDASSTGTVGFCRSHDGDALGKCFHDYVVTLPNDLSTYNAIQAGATKYFSSSNLDEADMQRSLLRLTPNAAFNVMTGIRAVLKAQRVRVVYKTQFLTQASDFQTGVGTTVSDLADGYLFYSSYESGNQLSLDDVKTEISALLSLFEKQMSPRVFAIALRKVPPLYLKPIILNLQMYYVEEYKNLSHPKSDELIRNVASNFSVLLERNNGIQHALVVTSLTPGSVDLNAEVTYEKINPNTTTDPLTSVEEGLKKDPKIGSIAINPDKSVIGTTASFGDKLMNNKGQDHKMLIAVTVPSFIGIFLFILLILCCTSAAFTPSKMKKPSA</sequence>
<keyword evidence="2" id="KW-1133">Transmembrane helix</keyword>
<feature type="compositionally biased region" description="Low complexity" evidence="1">
    <location>
        <begin position="78"/>
        <end position="94"/>
    </location>
</feature>
<feature type="compositionally biased region" description="Low complexity" evidence="1">
    <location>
        <begin position="101"/>
        <end position="138"/>
    </location>
</feature>
<evidence type="ECO:0000313" key="5">
    <source>
        <dbReference type="Proteomes" id="UP000678499"/>
    </source>
</evidence>
<organism evidence="4">
    <name type="scientific">Notodromas monacha</name>
    <dbReference type="NCBI Taxonomy" id="399045"/>
    <lineage>
        <taxon>Eukaryota</taxon>
        <taxon>Metazoa</taxon>
        <taxon>Ecdysozoa</taxon>
        <taxon>Arthropoda</taxon>
        <taxon>Crustacea</taxon>
        <taxon>Oligostraca</taxon>
        <taxon>Ostracoda</taxon>
        <taxon>Podocopa</taxon>
        <taxon>Podocopida</taxon>
        <taxon>Cypridocopina</taxon>
        <taxon>Cypridoidea</taxon>
        <taxon>Cyprididae</taxon>
        <taxon>Notodromas</taxon>
    </lineage>
</organism>
<feature type="compositionally biased region" description="Low complexity" evidence="1">
    <location>
        <begin position="50"/>
        <end position="71"/>
    </location>
</feature>
<feature type="transmembrane region" description="Helical" evidence="2">
    <location>
        <begin position="527"/>
        <end position="554"/>
    </location>
</feature>